<dbReference type="AlphaFoldDB" id="A0A1U7HK97"/>
<feature type="transmembrane region" description="Helical" evidence="1">
    <location>
        <begin position="6"/>
        <end position="24"/>
    </location>
</feature>
<proteinExistence type="predicted"/>
<name>A0A1U7HK97_9CHRO</name>
<dbReference type="EMBL" id="MRCC01000014">
    <property type="protein sequence ID" value="OKH23958.1"/>
    <property type="molecule type" value="Genomic_DNA"/>
</dbReference>
<keyword evidence="3" id="KW-1185">Reference proteome</keyword>
<keyword evidence="1" id="KW-0812">Transmembrane</keyword>
<reference evidence="2 3" key="1">
    <citation type="submission" date="2016-11" db="EMBL/GenBank/DDBJ databases">
        <title>Draft Genome Sequences of Nine Cyanobacterial Strains from Diverse Habitats.</title>
        <authorList>
            <person name="Zhu T."/>
            <person name="Hou S."/>
            <person name="Lu X."/>
            <person name="Hess W.R."/>
        </authorList>
    </citation>
    <scope>NUCLEOTIDE SEQUENCE [LARGE SCALE GENOMIC DNA]</scope>
    <source>
        <strain evidence="2 3">5.2 s.c.1</strain>
    </source>
</reference>
<evidence type="ECO:0000313" key="2">
    <source>
        <dbReference type="EMBL" id="OKH23958.1"/>
    </source>
</evidence>
<evidence type="ECO:0000256" key="1">
    <source>
        <dbReference type="SAM" id="Phobius"/>
    </source>
</evidence>
<keyword evidence="1" id="KW-1133">Transmembrane helix</keyword>
<accession>A0A1U7HK97</accession>
<dbReference type="OrthoDB" id="4863277at2"/>
<comment type="caution">
    <text evidence="2">The sequence shown here is derived from an EMBL/GenBank/DDBJ whole genome shotgun (WGS) entry which is preliminary data.</text>
</comment>
<evidence type="ECO:0000313" key="3">
    <source>
        <dbReference type="Proteomes" id="UP000185984"/>
    </source>
</evidence>
<dbReference type="RefSeq" id="WP_073550669.1">
    <property type="nucleotide sequence ID" value="NZ_CAWMVK010000006.1"/>
</dbReference>
<dbReference type="STRING" id="247279.NIES1031_16835"/>
<protein>
    <submittedName>
        <fullName evidence="2">Uncharacterized protein</fullName>
    </submittedName>
</protein>
<organism evidence="2 3">
    <name type="scientific">Chroogloeocystis siderophila 5.2 s.c.1</name>
    <dbReference type="NCBI Taxonomy" id="247279"/>
    <lineage>
        <taxon>Bacteria</taxon>
        <taxon>Bacillati</taxon>
        <taxon>Cyanobacteriota</taxon>
        <taxon>Cyanophyceae</taxon>
        <taxon>Oscillatoriophycideae</taxon>
        <taxon>Chroococcales</taxon>
        <taxon>Chroococcaceae</taxon>
        <taxon>Chroogloeocystis</taxon>
    </lineage>
</organism>
<gene>
    <name evidence="2" type="ORF">NIES1031_16835</name>
</gene>
<sequence length="96" mass="10632">MSINHRVAALVASYFVIIFAVNYLPHPGEKRLVQFAKSLCKKLPKSFEIDLKNLLGGLSMDSKSLDKINGLLNNLDQLLLTEGLISVSGLGKYERN</sequence>
<keyword evidence="1" id="KW-0472">Membrane</keyword>
<dbReference type="Proteomes" id="UP000185984">
    <property type="component" value="Unassembled WGS sequence"/>
</dbReference>